<keyword evidence="2" id="KW-1185">Reference proteome</keyword>
<dbReference type="GeneID" id="6920773"/>
<evidence type="ECO:0000313" key="1">
    <source>
        <dbReference type="EMBL" id="ACH62077.1"/>
    </source>
</evidence>
<organism evidence="1 2">
    <name type="scientific">Mycobacterium phage Myrna</name>
    <dbReference type="NCBI Taxonomy" id="546805"/>
    <lineage>
        <taxon>Viruses</taxon>
        <taxon>Duplodnaviria</taxon>
        <taxon>Heunggongvirae</taxon>
        <taxon>Uroviricota</taxon>
        <taxon>Caudoviricetes</taxon>
        <taxon>Ceeclamvirinae</taxon>
        <taxon>Myrnavirus</taxon>
        <taxon>Myrnavirus myrna</taxon>
    </lineage>
</organism>
<sequence>MPARPVVAPSVVASARPFVANCAADIHHPPTTGRHHMKMHKVAVYGNRVAGPFDDRTADMFLVDQFEIPNVGSTIAALEYVVGQINNRSSAKFVAPAFEQLGRNIRAGDVINLDHQDYVVVATLQGQPRFEEYKG</sequence>
<protein>
    <submittedName>
        <fullName evidence="1">Uncharacterized protein</fullName>
    </submittedName>
</protein>
<evidence type="ECO:0000313" key="2">
    <source>
        <dbReference type="Proteomes" id="UP000001849"/>
    </source>
</evidence>
<accession>B5LJ80</accession>
<name>B5LJ80_9CAUD</name>
<dbReference type="RefSeq" id="YP_002224987.1">
    <property type="nucleotide sequence ID" value="NC_011273.1"/>
</dbReference>
<gene>
    <name evidence="1" type="primary">69</name>
    <name evidence="1" type="ORF">MYRNA_69</name>
</gene>
<proteinExistence type="predicted"/>
<dbReference type="Proteomes" id="UP000001849">
    <property type="component" value="Segment"/>
</dbReference>
<dbReference type="EMBL" id="EU826466">
    <property type="protein sequence ID" value="ACH62077.1"/>
    <property type="molecule type" value="Genomic_DNA"/>
</dbReference>
<reference evidence="1 2" key="1">
    <citation type="submission" date="2008-06" db="EMBL/GenBank/DDBJ databases">
        <authorList>
            <person name="Smith A.L."/>
            <person name="Paladin E.C."/>
            <person name="Jacobs-Sera D."/>
            <person name="Hendirx R.W."/>
            <person name="Hatfull G.F."/>
        </authorList>
    </citation>
    <scope>NUCLEOTIDE SEQUENCE [LARGE SCALE GENOMIC DNA]</scope>
</reference>
<dbReference type="KEGG" id="vg:6920773"/>